<evidence type="ECO:0000313" key="5">
    <source>
        <dbReference type="Proteomes" id="UP001497457"/>
    </source>
</evidence>
<gene>
    <name evidence="4" type="ORF">URODEC1_LOCUS14390</name>
</gene>
<dbReference type="InterPro" id="IPR014002">
    <property type="entry name" value="Agenet_dom_plant"/>
</dbReference>
<dbReference type="SMART" id="SM00743">
    <property type="entry name" value="Agenet"/>
    <property type="match status" value="4"/>
</dbReference>
<evidence type="ECO:0000256" key="1">
    <source>
        <dbReference type="SAM" id="Coils"/>
    </source>
</evidence>
<dbReference type="EMBL" id="OZ075122">
    <property type="protein sequence ID" value="CAL4910489.1"/>
    <property type="molecule type" value="Genomic_DNA"/>
</dbReference>
<evidence type="ECO:0000259" key="3">
    <source>
        <dbReference type="SMART" id="SM00743"/>
    </source>
</evidence>
<feature type="domain" description="Agenet" evidence="3">
    <location>
        <begin position="173"/>
        <end position="237"/>
    </location>
</feature>
<feature type="region of interest" description="Disordered" evidence="2">
    <location>
        <begin position="403"/>
        <end position="439"/>
    </location>
</feature>
<dbReference type="InterPro" id="IPR008395">
    <property type="entry name" value="Agenet-like_dom"/>
</dbReference>
<feature type="compositionally biased region" description="Basic and acidic residues" evidence="2">
    <location>
        <begin position="340"/>
        <end position="365"/>
    </location>
</feature>
<accession>A0ABC8WIC1</accession>
<feature type="compositionally biased region" description="Polar residues" evidence="2">
    <location>
        <begin position="426"/>
        <end position="439"/>
    </location>
</feature>
<keyword evidence="5" id="KW-1185">Reference proteome</keyword>
<organism evidence="4 5">
    <name type="scientific">Urochloa decumbens</name>
    <dbReference type="NCBI Taxonomy" id="240449"/>
    <lineage>
        <taxon>Eukaryota</taxon>
        <taxon>Viridiplantae</taxon>
        <taxon>Streptophyta</taxon>
        <taxon>Embryophyta</taxon>
        <taxon>Tracheophyta</taxon>
        <taxon>Spermatophyta</taxon>
        <taxon>Magnoliopsida</taxon>
        <taxon>Liliopsida</taxon>
        <taxon>Poales</taxon>
        <taxon>Poaceae</taxon>
        <taxon>PACMAD clade</taxon>
        <taxon>Panicoideae</taxon>
        <taxon>Panicodae</taxon>
        <taxon>Paniceae</taxon>
        <taxon>Melinidinae</taxon>
        <taxon>Urochloa</taxon>
    </lineage>
</organism>
<feature type="domain" description="Agenet" evidence="3">
    <location>
        <begin position="27"/>
        <end position="99"/>
    </location>
</feature>
<feature type="compositionally biased region" description="Low complexity" evidence="2">
    <location>
        <begin position="405"/>
        <end position="416"/>
    </location>
</feature>
<dbReference type="PANTHER" id="PTHR31917">
    <property type="entry name" value="AGENET DOMAIN-CONTAINING PROTEIN-RELATED"/>
    <property type="match status" value="1"/>
</dbReference>
<keyword evidence="1" id="KW-0175">Coiled coil</keyword>
<feature type="coiled-coil region" evidence="1">
    <location>
        <begin position="502"/>
        <end position="543"/>
    </location>
</feature>
<protein>
    <recommendedName>
        <fullName evidence="3">Agenet domain-containing protein</fullName>
    </recommendedName>
</protein>
<evidence type="ECO:0000256" key="2">
    <source>
        <dbReference type="SAM" id="MobiDB-lite"/>
    </source>
</evidence>
<evidence type="ECO:0000313" key="4">
    <source>
        <dbReference type="EMBL" id="CAL4910489.1"/>
    </source>
</evidence>
<dbReference type="Pfam" id="PF05641">
    <property type="entry name" value="Agenet"/>
    <property type="match status" value="2"/>
</dbReference>
<dbReference type="AlphaFoldDB" id="A0ABC8WIC1"/>
<reference evidence="4" key="1">
    <citation type="submission" date="2024-10" db="EMBL/GenBank/DDBJ databases">
        <authorList>
            <person name="Ryan C."/>
        </authorList>
    </citation>
    <scope>NUCLEOTIDE SEQUENCE [LARGE SCALE GENOMIC DNA]</scope>
</reference>
<feature type="region of interest" description="Disordered" evidence="2">
    <location>
        <begin position="301"/>
        <end position="390"/>
    </location>
</feature>
<dbReference type="PANTHER" id="PTHR31917:SF147">
    <property type="entry name" value="AGENET DOMAIN-CONTAINING PROTEIN"/>
    <property type="match status" value="1"/>
</dbReference>
<feature type="region of interest" description="Disordered" evidence="2">
    <location>
        <begin position="1"/>
        <end position="33"/>
    </location>
</feature>
<name>A0ABC8WIC1_9POAL</name>
<feature type="domain" description="Agenet" evidence="3">
    <location>
        <begin position="101"/>
        <end position="158"/>
    </location>
</feature>
<proteinExistence type="predicted"/>
<dbReference type="Proteomes" id="UP001497457">
    <property type="component" value="Chromosome 12b"/>
</dbReference>
<sequence length="612" mass="67101">MRPLQTPRRRAPTTAAPTRQLSPEPAEAFNPGDPVEVVPDEPGLRGAHIPAVVVGRSTKPRCYTLEYDALTLTDFKGSDHPLRTAVPARILRPHPPPASGEAPAKHAAVDALHNGAWWLGVALGGADVSGKVRVSFPEYQKVMVFDAADVRPHLERVDGNWRSPNIMEMHSTMQYTKGMQIEVSLGGLAAWAPATVAKIIWKNNLLMDYTAPKSDGTYMPKDIVDMKDVRPCPPQVPTISFCINDEVEGFHMGCWMLGVITKVHPGLKYTFKLARLGMEVQLSQKSLRLPYDWVDGIWKQNSQSTTPESSPRPHKAASVVDELPDPAPSLTKKRKFPKVKPSEENKHCEPSSKEIYPDHIEKRPLGDASRPDGQATPAPQPEHTPAPAQRRKGVLKLSLPMNQPTAASDATMSSSTRESDSEKNEAVQNNVTTPVSEAETCSKSPAKSLLSPLDVIIEELKGCREQWLKAQSQLDYSATKSKELEGQVSRLQAASEAEARHLREMMDKQASLEQRLELKDKEIEDMKKKLVDLDGQKSCIEAELPRGAVMAASHALGVLKSHLPDLDIGILSKGYACTPAEAQALADQARPIVETFTERLGLSVSSTSEDEV</sequence>
<feature type="domain" description="Agenet" evidence="3">
    <location>
        <begin position="239"/>
        <end position="295"/>
    </location>
</feature>